<comment type="subcellular location">
    <subcellularLocation>
        <location evidence="1">Membrane</location>
        <topology evidence="1">Multi-pass membrane protein</topology>
    </subcellularLocation>
</comment>
<evidence type="ECO:0000256" key="6">
    <source>
        <dbReference type="ARBA" id="ARBA00022989"/>
    </source>
</evidence>
<evidence type="ECO:0000256" key="4">
    <source>
        <dbReference type="ARBA" id="ARBA00022692"/>
    </source>
</evidence>
<comment type="function">
    <text evidence="8">Component of the cytochrome c oxidase, the last enzyme in the mitochondrial electron transport chain which drives oxidative phosphorylation. The respiratory chain contains 3 multisubunit complexes succinate dehydrogenase (complex II, CII), ubiquinol-cytochrome c oxidoreductase (cytochrome b-c1 complex, complex III, CIII) and cytochrome c oxidase (complex IV, CIV), that cooperate to transfer electrons derived from NADH and succinate to molecular oxygen, creating an electrochemical gradient over the inner membrane that drives transmembrane transport and the ATP synthase. Cytochrome c oxidase is the component of the respiratory chain that catalyzes the reduction of oxygen to water. Electrons originating from reduced cytochrome c in the intermembrane space (IMS) are transferred via the dinuclear copper A center (CU(A)) of subunit 2 and heme A of subunit 1 to the active site in subunit 1, a binuclear center (BNC) formed by heme A3 and copper B (CU(B)). The BNC reduces molecular oxygen to 2 water molecules using 4 electrons from cytochrome c in the IMS and 4 protons from the mitochondrial matrix.</text>
</comment>
<comment type="similarity">
    <text evidence="2 8">Belongs to the cytochrome c oxidase subunit 3 family.</text>
</comment>
<keyword evidence="11" id="KW-0560">Oxidoreductase</keyword>
<feature type="transmembrane region" description="Helical" evidence="9">
    <location>
        <begin position="174"/>
        <end position="195"/>
    </location>
</feature>
<organism evidence="11">
    <name type="scientific">Lacrimia lanifica</name>
    <dbReference type="NCBI Taxonomy" id="2016125"/>
    <lineage>
        <taxon>Eukaryota</taxon>
        <taxon>Discoba</taxon>
        <taxon>Euglenozoa</taxon>
        <taxon>Diplonemea</taxon>
        <taxon>Diplonemidae</taxon>
        <taxon>Lacrimia</taxon>
    </lineage>
</organism>
<evidence type="ECO:0000256" key="2">
    <source>
        <dbReference type="ARBA" id="ARBA00010581"/>
    </source>
</evidence>
<evidence type="ECO:0000313" key="11">
    <source>
        <dbReference type="EMBL" id="QHQ98640.1"/>
    </source>
</evidence>
<dbReference type="InterPro" id="IPR035973">
    <property type="entry name" value="Cyt_c_oxidase_su3-like_sf"/>
</dbReference>
<accession>A0A6G5ZVD4</accession>
<keyword evidence="5" id="KW-1278">Translocase</keyword>
<name>A0A6G5ZVD4_9EUGL</name>
<geneLocation type="mitochondrion" evidence="11"/>
<dbReference type="PROSITE" id="PS50253">
    <property type="entry name" value="COX3"/>
    <property type="match status" value="1"/>
</dbReference>
<evidence type="ECO:0000256" key="3">
    <source>
        <dbReference type="ARBA" id="ARBA00015944"/>
    </source>
</evidence>
<dbReference type="AlphaFoldDB" id="A0A6G5ZVD4"/>
<dbReference type="PANTHER" id="PTHR11403:SF7">
    <property type="entry name" value="CYTOCHROME C OXIDASE SUBUNIT 3"/>
    <property type="match status" value="1"/>
</dbReference>
<evidence type="ECO:0000256" key="5">
    <source>
        <dbReference type="ARBA" id="ARBA00022967"/>
    </source>
</evidence>
<dbReference type="SUPFAM" id="SSF81452">
    <property type="entry name" value="Cytochrome c oxidase subunit III-like"/>
    <property type="match status" value="1"/>
</dbReference>
<feature type="transmembrane region" description="Helical" evidence="9">
    <location>
        <begin position="12"/>
        <end position="34"/>
    </location>
</feature>
<dbReference type="GO" id="GO:0016491">
    <property type="term" value="F:oxidoreductase activity"/>
    <property type="evidence" value="ECO:0007669"/>
    <property type="project" value="UniProtKB-KW"/>
</dbReference>
<evidence type="ECO:0000256" key="7">
    <source>
        <dbReference type="ARBA" id="ARBA00023136"/>
    </source>
</evidence>
<feature type="transmembrane region" description="Helical" evidence="9">
    <location>
        <begin position="142"/>
        <end position="162"/>
    </location>
</feature>
<evidence type="ECO:0000256" key="9">
    <source>
        <dbReference type="SAM" id="Phobius"/>
    </source>
</evidence>
<feature type="transmembrane region" description="Helical" evidence="9">
    <location>
        <begin position="250"/>
        <end position="272"/>
    </location>
</feature>
<evidence type="ECO:0000256" key="1">
    <source>
        <dbReference type="ARBA" id="ARBA00004141"/>
    </source>
</evidence>
<keyword evidence="8 11" id="KW-0496">Mitochondrion</keyword>
<feature type="domain" description="Heme-copper oxidase subunit III family profile" evidence="10">
    <location>
        <begin position="7"/>
        <end position="276"/>
    </location>
</feature>
<keyword evidence="4 8" id="KW-0812">Transmembrane</keyword>
<reference evidence="11" key="1">
    <citation type="journal article" date="2020" name="Nucleic Acids Res.">
        <title>Gene fragmentation and RNA editing without borders: eccentric mitochondrial genomes of diplonemids.</title>
        <authorList>
            <person name="Kaur B."/>
            <person name="Zahonova K."/>
            <person name="Valach M."/>
            <person name="Faktorova D."/>
            <person name="Prokopchuk G."/>
            <person name="Burger G."/>
            <person name="Lukes J."/>
        </authorList>
    </citation>
    <scope>NUCLEOTIDE SEQUENCE</scope>
</reference>
<feature type="transmembrane region" description="Helical" evidence="9">
    <location>
        <begin position="207"/>
        <end position="229"/>
    </location>
</feature>
<dbReference type="GO" id="GO:0005739">
    <property type="term" value="C:mitochondrion"/>
    <property type="evidence" value="ECO:0007669"/>
    <property type="project" value="TreeGrafter"/>
</dbReference>
<dbReference type="GO" id="GO:0004129">
    <property type="term" value="F:cytochrome-c oxidase activity"/>
    <property type="evidence" value="ECO:0007669"/>
    <property type="project" value="InterPro"/>
</dbReference>
<proteinExistence type="evidence at transcript level"/>
<keyword evidence="7 9" id="KW-0472">Membrane</keyword>
<evidence type="ECO:0000256" key="8">
    <source>
        <dbReference type="RuleBase" id="RU003375"/>
    </source>
</evidence>
<feature type="transmembrane region" description="Helical" evidence="9">
    <location>
        <begin position="80"/>
        <end position="108"/>
    </location>
</feature>
<evidence type="ECO:0000259" key="10">
    <source>
        <dbReference type="PROSITE" id="PS50253"/>
    </source>
</evidence>
<dbReference type="EMBL" id="MN109021">
    <property type="protein sequence ID" value="QHQ98640.1"/>
    <property type="molecule type" value="mRNA"/>
</dbReference>
<dbReference type="InterPro" id="IPR000298">
    <property type="entry name" value="Cyt_c_oxidase-like_su3"/>
</dbReference>
<dbReference type="Pfam" id="PF00510">
    <property type="entry name" value="COX3"/>
    <property type="match status" value="1"/>
</dbReference>
<dbReference type="Gene3D" id="1.20.120.80">
    <property type="entry name" value="Cytochrome c oxidase, subunit III, four-helix bundle"/>
    <property type="match status" value="1"/>
</dbReference>
<sequence>MVLRGVVVHTFYVDVVTTATMYLGTVAAAVLHGLVVSTTATWDTGSLVVILLVQSCYAWSKENSQDDAMGVNTTTPSITLLVSTVLVVVSEVMLFISILWSVVLVLVAHSIHQTGGVGVMVHSTPQLGHVGSTSVYVNTLTLLNTNLLVTSGIVSIAAMHAVVMKTSVLSNSMLMLVVVLGSVFLLVQCCEYLHLYWCMYSSSTAGLLYVTTGVHGAHVLLGMVLLLLYALQSYTWCLHSGSSTDTSHGLLSLILYWHFVDLVWVSVVYVVYSGQLSM</sequence>
<dbReference type="GO" id="GO:0006123">
    <property type="term" value="P:mitochondrial electron transport, cytochrome c to oxygen"/>
    <property type="evidence" value="ECO:0007669"/>
    <property type="project" value="TreeGrafter"/>
</dbReference>
<protein>
    <recommendedName>
        <fullName evidence="3 8">Cytochrome c oxidase subunit 3</fullName>
    </recommendedName>
</protein>
<dbReference type="PANTHER" id="PTHR11403">
    <property type="entry name" value="CYTOCHROME C OXIDASE SUBUNIT III"/>
    <property type="match status" value="1"/>
</dbReference>
<keyword evidence="6 9" id="KW-1133">Transmembrane helix</keyword>
<dbReference type="InterPro" id="IPR013833">
    <property type="entry name" value="Cyt_c_oxidase_su3_a-hlx"/>
</dbReference>
<dbReference type="GO" id="GO:0016020">
    <property type="term" value="C:membrane"/>
    <property type="evidence" value="ECO:0007669"/>
    <property type="project" value="UniProtKB-SubCell"/>
</dbReference>
<dbReference type="InterPro" id="IPR024791">
    <property type="entry name" value="Cyt_c/ubiquinol_Oxase_su3"/>
</dbReference>